<gene>
    <name evidence="1" type="ORF">F5891DRAFT_598490</name>
</gene>
<dbReference type="RefSeq" id="XP_041221887.1">
    <property type="nucleotide sequence ID" value="XM_041372417.1"/>
</dbReference>
<dbReference type="Proteomes" id="UP001195769">
    <property type="component" value="Unassembled WGS sequence"/>
</dbReference>
<keyword evidence="2" id="KW-1185">Reference proteome</keyword>
<protein>
    <submittedName>
        <fullName evidence="1">Uncharacterized protein</fullName>
    </submittedName>
</protein>
<name>A0AAD4DZA6_9AGAM</name>
<evidence type="ECO:0000313" key="1">
    <source>
        <dbReference type="EMBL" id="KAG1896311.1"/>
    </source>
</evidence>
<reference evidence="1" key="1">
    <citation type="journal article" date="2020" name="New Phytol.">
        <title>Comparative genomics reveals dynamic genome evolution in host specialist ectomycorrhizal fungi.</title>
        <authorList>
            <person name="Lofgren L.A."/>
            <person name="Nguyen N.H."/>
            <person name="Vilgalys R."/>
            <person name="Ruytinx J."/>
            <person name="Liao H.L."/>
            <person name="Branco S."/>
            <person name="Kuo A."/>
            <person name="LaButti K."/>
            <person name="Lipzen A."/>
            <person name="Andreopoulos W."/>
            <person name="Pangilinan J."/>
            <person name="Riley R."/>
            <person name="Hundley H."/>
            <person name="Na H."/>
            <person name="Barry K."/>
            <person name="Grigoriev I.V."/>
            <person name="Stajich J.E."/>
            <person name="Kennedy P.G."/>
        </authorList>
    </citation>
    <scope>NUCLEOTIDE SEQUENCE</scope>
    <source>
        <strain evidence="1">FC203</strain>
    </source>
</reference>
<organism evidence="1 2">
    <name type="scientific">Suillus fuscotomentosus</name>
    <dbReference type="NCBI Taxonomy" id="1912939"/>
    <lineage>
        <taxon>Eukaryota</taxon>
        <taxon>Fungi</taxon>
        <taxon>Dikarya</taxon>
        <taxon>Basidiomycota</taxon>
        <taxon>Agaricomycotina</taxon>
        <taxon>Agaricomycetes</taxon>
        <taxon>Agaricomycetidae</taxon>
        <taxon>Boletales</taxon>
        <taxon>Suillineae</taxon>
        <taxon>Suillaceae</taxon>
        <taxon>Suillus</taxon>
    </lineage>
</organism>
<dbReference type="GeneID" id="64666715"/>
<dbReference type="EMBL" id="JABBWK010000056">
    <property type="protein sequence ID" value="KAG1896311.1"/>
    <property type="molecule type" value="Genomic_DNA"/>
</dbReference>
<comment type="caution">
    <text evidence="1">The sequence shown here is derived from an EMBL/GenBank/DDBJ whole genome shotgun (WGS) entry which is preliminary data.</text>
</comment>
<dbReference type="AlphaFoldDB" id="A0AAD4DZA6"/>
<evidence type="ECO:0000313" key="2">
    <source>
        <dbReference type="Proteomes" id="UP001195769"/>
    </source>
</evidence>
<proteinExistence type="predicted"/>
<accession>A0AAD4DZA6</accession>
<sequence length="239" mass="27053">MPSTASQLERSLRKLQISESGSQNTSTAVKWVPSKYSSDVSQYVLVKPPRAPCGNRWLFGFPITRKELWDMGTIAFHHVWPGETLPDNNAYIAMNSLTFLEVYLGLRLCTLAGGKVVGDSKDIPSECVTSGEVLLLVLWRDTEREATCPTRDQVYSVKMKLNRPPGWWVEIPVRIYFDAATGAPLMQVFLYVLHLTLRSGCMVHDHSLVILYIIETFTTSTSTNDYFIFLPLWSLRVDT</sequence>